<accession>C8PGJ7</accession>
<dbReference type="AlphaFoldDB" id="C8PGJ7"/>
<keyword evidence="1" id="KW-0732">Signal</keyword>
<proteinExistence type="predicted"/>
<dbReference type="EMBL" id="ACYG01000019">
    <property type="protein sequence ID" value="EEV18235.1"/>
    <property type="molecule type" value="Genomic_DNA"/>
</dbReference>
<evidence type="ECO:0000256" key="1">
    <source>
        <dbReference type="SAM" id="SignalP"/>
    </source>
</evidence>
<evidence type="ECO:0000313" key="2">
    <source>
        <dbReference type="EMBL" id="EEV18235.1"/>
    </source>
</evidence>
<keyword evidence="3" id="KW-1185">Reference proteome</keyword>
<organism evidence="2 3">
    <name type="scientific">Campylobacter gracilis RM3268</name>
    <dbReference type="NCBI Taxonomy" id="553220"/>
    <lineage>
        <taxon>Bacteria</taxon>
        <taxon>Pseudomonadati</taxon>
        <taxon>Campylobacterota</taxon>
        <taxon>Epsilonproteobacteria</taxon>
        <taxon>Campylobacterales</taxon>
        <taxon>Campylobacteraceae</taxon>
        <taxon>Campylobacter</taxon>
    </lineage>
</organism>
<evidence type="ECO:0000313" key="3">
    <source>
        <dbReference type="Proteomes" id="UP000005709"/>
    </source>
</evidence>
<dbReference type="RefSeq" id="WP_005870588.1">
    <property type="nucleotide sequence ID" value="NZ_ACYG01000019.1"/>
</dbReference>
<sequence length="254" mass="28949">MSLFRFFKTAGFSKIFASLIFCASCALGLNASSNEELVRSLFSDANFDKNLHFKGEMRSYLKRKFYAADNYSEITVAPLGRSSEFSEIFHVFLGSKEKYFDLYVYTKDDGIYAVRVLAQTAIIEAIVSEYEKFNEAQKREFEQRTDADIINLKLILAPDKELMEFGKQNLAAFEKIYELYAGGEPERAKAEIKSLHLSHAETSGKKFMLLIGGITDNSVGFLRVQDEADLPQMSPSEFIMIEKIAPNWYLFKTT</sequence>
<dbReference type="eggNOG" id="ENOG5031A2H">
    <property type="taxonomic scope" value="Bacteria"/>
</dbReference>
<name>C8PGJ7_9BACT</name>
<reference evidence="2 3" key="1">
    <citation type="submission" date="2009-07" db="EMBL/GenBank/DDBJ databases">
        <authorList>
            <person name="Madupu R."/>
            <person name="Sebastian Y."/>
            <person name="Durkin A.S."/>
            <person name="Torralba M."/>
            <person name="Methe B."/>
            <person name="Sutton G.G."/>
            <person name="Strausberg R.L."/>
            <person name="Nelson K.E."/>
        </authorList>
    </citation>
    <scope>NUCLEOTIDE SEQUENCE [LARGE SCALE GENOMIC DNA]</scope>
    <source>
        <strain evidence="2 3">RM3268</strain>
    </source>
</reference>
<comment type="caution">
    <text evidence="2">The sequence shown here is derived from an EMBL/GenBank/DDBJ whole genome shotgun (WGS) entry which is preliminary data.</text>
</comment>
<feature type="signal peptide" evidence="1">
    <location>
        <begin position="1"/>
        <end position="23"/>
    </location>
</feature>
<dbReference type="Proteomes" id="UP000005709">
    <property type="component" value="Unassembled WGS sequence"/>
</dbReference>
<gene>
    <name evidence="2" type="ORF">CAMGR0001_0993</name>
</gene>
<protein>
    <submittedName>
        <fullName evidence="2">Uncharacterized protein</fullName>
    </submittedName>
</protein>
<feature type="chain" id="PRO_5002989951" evidence="1">
    <location>
        <begin position="24"/>
        <end position="254"/>
    </location>
</feature>
<dbReference type="STRING" id="824.CGRAC_1095"/>